<dbReference type="SUPFAM" id="SSF46579">
    <property type="entry name" value="Prefoldin"/>
    <property type="match status" value="1"/>
</dbReference>
<organism evidence="4 5">
    <name type="scientific">Naumovozyma castellii</name>
    <name type="common">Yeast</name>
    <name type="synonym">Saccharomyces castellii</name>
    <dbReference type="NCBI Taxonomy" id="27288"/>
    <lineage>
        <taxon>Eukaryota</taxon>
        <taxon>Fungi</taxon>
        <taxon>Dikarya</taxon>
        <taxon>Ascomycota</taxon>
        <taxon>Saccharomycotina</taxon>
        <taxon>Saccharomycetes</taxon>
        <taxon>Saccharomycetales</taxon>
        <taxon>Saccharomycetaceae</taxon>
        <taxon>Naumovozyma</taxon>
    </lineage>
</organism>
<dbReference type="GO" id="GO:0015631">
    <property type="term" value="F:tubulin binding"/>
    <property type="evidence" value="ECO:0007669"/>
    <property type="project" value="EnsemblFungi"/>
</dbReference>
<dbReference type="PANTHER" id="PTHR13303">
    <property type="entry name" value="PREFOLDIN SUBUNIT 2"/>
    <property type="match status" value="1"/>
</dbReference>
<dbReference type="STRING" id="1064592.G0VJR6"/>
<evidence type="ECO:0000256" key="1">
    <source>
        <dbReference type="ARBA" id="ARBA00008045"/>
    </source>
</evidence>
<gene>
    <name evidence="4" type="primary">NCAS0I00790</name>
    <name evidence="4" type="ordered locus">NCAS_0I00790</name>
</gene>
<dbReference type="KEGG" id="ncs:NCAS_0I00790"/>
<comment type="similarity">
    <text evidence="1">Belongs to the prefoldin subunit beta family.</text>
</comment>
<evidence type="ECO:0000313" key="4">
    <source>
        <dbReference type="EMBL" id="CCC71747.1"/>
    </source>
</evidence>
<dbReference type="InterPro" id="IPR027235">
    <property type="entry name" value="PFD2"/>
</dbReference>
<dbReference type="AlphaFoldDB" id="G0VJR6"/>
<dbReference type="EMBL" id="HE576760">
    <property type="protein sequence ID" value="CCC71747.1"/>
    <property type="molecule type" value="Genomic_DNA"/>
</dbReference>
<keyword evidence="2" id="KW-0143">Chaperone</keyword>
<dbReference type="FunCoup" id="G0VJR6">
    <property type="interactions" value="819"/>
</dbReference>
<sequence>MEQQRTNAFQVKYNEYKQVLEELQSKIIELGHDKDEHGIVLETLSGTDPERKCYRMIGGALVESDVKTTIPILKTKQDNLTEVISKMKSELLKVAEEFEKWKKDNKIQVVTK</sequence>
<dbReference type="CDD" id="cd23163">
    <property type="entry name" value="Prefoldin_2"/>
    <property type="match status" value="1"/>
</dbReference>
<dbReference type="GO" id="GO:0007021">
    <property type="term" value="P:tubulin complex assembly"/>
    <property type="evidence" value="ECO:0007669"/>
    <property type="project" value="EnsemblFungi"/>
</dbReference>
<proteinExistence type="inferred from homology"/>
<reference evidence="4 5" key="1">
    <citation type="journal article" date="2011" name="Proc. Natl. Acad. Sci. U.S.A.">
        <title>Evolutionary erosion of yeast sex chromosomes by mating-type switching accidents.</title>
        <authorList>
            <person name="Gordon J.L."/>
            <person name="Armisen D."/>
            <person name="Proux-Wera E."/>
            <person name="Oheigeartaigh S.S."/>
            <person name="Byrne K.P."/>
            <person name="Wolfe K.H."/>
        </authorList>
    </citation>
    <scope>NUCLEOTIDE SEQUENCE [LARGE SCALE GENOMIC DNA]</scope>
    <source>
        <strain evidence="5">ATCC 76901 / BCRC 22586 / CBS 4309 / NBRC 1992 / NRRL Y-12630</strain>
    </source>
</reference>
<protein>
    <recommendedName>
        <fullName evidence="6">Prefoldin subunit 2</fullName>
    </recommendedName>
</protein>
<dbReference type="InterPro" id="IPR009053">
    <property type="entry name" value="Prefoldin"/>
</dbReference>
<dbReference type="Gene3D" id="1.10.287.370">
    <property type="match status" value="1"/>
</dbReference>
<evidence type="ECO:0000256" key="3">
    <source>
        <dbReference type="SAM" id="Coils"/>
    </source>
</evidence>
<evidence type="ECO:0000256" key="2">
    <source>
        <dbReference type="ARBA" id="ARBA00023186"/>
    </source>
</evidence>
<dbReference type="GeneID" id="96905437"/>
<dbReference type="GO" id="GO:0005737">
    <property type="term" value="C:cytoplasm"/>
    <property type="evidence" value="ECO:0007669"/>
    <property type="project" value="EnsemblFungi"/>
</dbReference>
<keyword evidence="3" id="KW-0175">Coiled coil</keyword>
<dbReference type="InParanoid" id="G0VJR6"/>
<dbReference type="GO" id="GO:0051082">
    <property type="term" value="F:unfolded protein binding"/>
    <property type="evidence" value="ECO:0007669"/>
    <property type="project" value="InterPro"/>
</dbReference>
<name>G0VJR6_NAUCA</name>
<dbReference type="Proteomes" id="UP000001640">
    <property type="component" value="Chromosome 9"/>
</dbReference>
<dbReference type="GO" id="GO:0016272">
    <property type="term" value="C:prefoldin complex"/>
    <property type="evidence" value="ECO:0007669"/>
    <property type="project" value="EnsemblFungi"/>
</dbReference>
<dbReference type="Pfam" id="PF01920">
    <property type="entry name" value="Prefoldin_2"/>
    <property type="match status" value="1"/>
</dbReference>
<evidence type="ECO:0000313" key="5">
    <source>
        <dbReference type="Proteomes" id="UP000001640"/>
    </source>
</evidence>
<evidence type="ECO:0008006" key="6">
    <source>
        <dbReference type="Google" id="ProtNLM"/>
    </source>
</evidence>
<dbReference type="RefSeq" id="XP_003678092.1">
    <property type="nucleotide sequence ID" value="XM_003678044.1"/>
</dbReference>
<dbReference type="GO" id="GO:0006457">
    <property type="term" value="P:protein folding"/>
    <property type="evidence" value="ECO:0007669"/>
    <property type="project" value="InterPro"/>
</dbReference>
<accession>G0VJR6</accession>
<feature type="coiled-coil region" evidence="3">
    <location>
        <begin position="6"/>
        <end position="33"/>
    </location>
</feature>
<keyword evidence="5" id="KW-1185">Reference proteome</keyword>
<dbReference type="eggNOG" id="KOG4098">
    <property type="taxonomic scope" value="Eukaryota"/>
</dbReference>
<dbReference type="OMA" id="CFKMIGG"/>
<reference key="2">
    <citation type="submission" date="2011-08" db="EMBL/GenBank/DDBJ databases">
        <title>Genome sequence of Naumovozyma castellii.</title>
        <authorList>
            <person name="Gordon J.L."/>
            <person name="Armisen D."/>
            <person name="Proux-Wera E."/>
            <person name="OhEigeartaigh S.S."/>
            <person name="Byrne K.P."/>
            <person name="Wolfe K.H."/>
        </authorList>
    </citation>
    <scope>NUCLEOTIDE SEQUENCE</scope>
    <source>
        <strain>Type strain:CBS 4309</strain>
    </source>
</reference>
<dbReference type="HOGENOM" id="CLU_113004_1_1_1"/>
<dbReference type="OrthoDB" id="29646at2759"/>
<dbReference type="InterPro" id="IPR002777">
    <property type="entry name" value="PFD_beta-like"/>
</dbReference>